<gene>
    <name evidence="1" type="ORF">AS156_11175</name>
</gene>
<comment type="caution">
    <text evidence="1">The sequence shown here is derived from an EMBL/GenBank/DDBJ whole genome shotgun (WGS) entry which is preliminary data.</text>
</comment>
<accession>A0A109JN53</accession>
<sequence length="159" mass="17207">MAGPDGQCTALTFASEDTTATMLFGELIDLSCEVSACIDTECIDQMRATGHSAEAFAQQHIEIEPDLRLSRIAVQDFITERPSLFLTSPRNQLNLKAIVLNVAKSGDGDDAFGQAIAVIQFGALHQCILIETISTLHFPEFGECSVGPLAKQFRIALSF</sequence>
<protein>
    <submittedName>
        <fullName evidence="1">Uncharacterized protein</fullName>
    </submittedName>
</protein>
<proteinExistence type="predicted"/>
<organism evidence="1 2">
    <name type="scientific">Bradyrhizobium macuxiense</name>
    <dbReference type="NCBI Taxonomy" id="1755647"/>
    <lineage>
        <taxon>Bacteria</taxon>
        <taxon>Pseudomonadati</taxon>
        <taxon>Pseudomonadota</taxon>
        <taxon>Alphaproteobacteria</taxon>
        <taxon>Hyphomicrobiales</taxon>
        <taxon>Nitrobacteraceae</taxon>
        <taxon>Bradyrhizobium</taxon>
    </lineage>
</organism>
<dbReference type="EMBL" id="LNCU01000086">
    <property type="protein sequence ID" value="KWV51976.1"/>
    <property type="molecule type" value="Genomic_DNA"/>
</dbReference>
<reference evidence="1 2" key="1">
    <citation type="submission" date="2015-11" db="EMBL/GenBank/DDBJ databases">
        <title>Draft Genome Sequence of the Strain BR 10303 (Bradyrhizobium sp.) isolated from nodules of Centrolobium paraense.</title>
        <authorList>
            <person name="Zelli J.E."/>
            <person name="Simoes-Araujo J.L."/>
            <person name="Barauna A.C."/>
            <person name="Silva K."/>
        </authorList>
    </citation>
    <scope>NUCLEOTIDE SEQUENCE [LARGE SCALE GENOMIC DNA]</scope>
    <source>
        <strain evidence="1 2">BR 10303</strain>
    </source>
</reference>
<name>A0A109JN53_9BRAD</name>
<keyword evidence="2" id="KW-1185">Reference proteome</keyword>
<dbReference type="Proteomes" id="UP000057737">
    <property type="component" value="Unassembled WGS sequence"/>
</dbReference>
<evidence type="ECO:0000313" key="2">
    <source>
        <dbReference type="Proteomes" id="UP000057737"/>
    </source>
</evidence>
<dbReference type="AlphaFoldDB" id="A0A109JN53"/>
<evidence type="ECO:0000313" key="1">
    <source>
        <dbReference type="EMBL" id="KWV51976.1"/>
    </source>
</evidence>